<gene>
    <name evidence="2" type="ORF">L211DRAFT_30820</name>
</gene>
<dbReference type="Proteomes" id="UP000267821">
    <property type="component" value="Unassembled WGS sequence"/>
</dbReference>
<evidence type="ECO:0000256" key="1">
    <source>
        <dbReference type="SAM" id="MobiDB-lite"/>
    </source>
</evidence>
<dbReference type="InParanoid" id="A0A3N4M7A7"/>
<organism evidence="2 3">
    <name type="scientific">Terfezia boudieri ATCC MYA-4762</name>
    <dbReference type="NCBI Taxonomy" id="1051890"/>
    <lineage>
        <taxon>Eukaryota</taxon>
        <taxon>Fungi</taxon>
        <taxon>Dikarya</taxon>
        <taxon>Ascomycota</taxon>
        <taxon>Pezizomycotina</taxon>
        <taxon>Pezizomycetes</taxon>
        <taxon>Pezizales</taxon>
        <taxon>Pezizaceae</taxon>
        <taxon>Terfezia</taxon>
    </lineage>
</organism>
<dbReference type="AlphaFoldDB" id="A0A3N4M7A7"/>
<evidence type="ECO:0000313" key="2">
    <source>
        <dbReference type="EMBL" id="RPB29618.1"/>
    </source>
</evidence>
<dbReference type="EMBL" id="ML121527">
    <property type="protein sequence ID" value="RPB29618.1"/>
    <property type="molecule type" value="Genomic_DNA"/>
</dbReference>
<feature type="compositionally biased region" description="Basic and acidic residues" evidence="1">
    <location>
        <begin position="172"/>
        <end position="186"/>
    </location>
</feature>
<proteinExistence type="predicted"/>
<feature type="region of interest" description="Disordered" evidence="1">
    <location>
        <begin position="167"/>
        <end position="210"/>
    </location>
</feature>
<sequence length="210" mass="22753">MSRNDTRAGQPTVIKPSQDGELKKLAQIHTTPCAIKKQSRGNTTSPMGLKLATPIGMSIPSGNLPLLGALVTLPEGIQLFRHFIGRRKNKPQKGVSTNAYLKPGDLRILIQSLINNYIIPSSLEGGIICLVIKEAYQGFAVVIGMVEGVASQGKSLLRFSFGMALRETSNSGEKEQNKAKKARGSEDNGDTDIEEIPRPAKRTKTEESKL</sequence>
<protein>
    <submittedName>
        <fullName evidence="2">Uncharacterized protein</fullName>
    </submittedName>
</protein>
<name>A0A3N4M7A7_9PEZI</name>
<reference evidence="2 3" key="1">
    <citation type="journal article" date="2018" name="Nat. Ecol. Evol.">
        <title>Pezizomycetes genomes reveal the molecular basis of ectomycorrhizal truffle lifestyle.</title>
        <authorList>
            <person name="Murat C."/>
            <person name="Payen T."/>
            <person name="Noel B."/>
            <person name="Kuo A."/>
            <person name="Morin E."/>
            <person name="Chen J."/>
            <person name="Kohler A."/>
            <person name="Krizsan K."/>
            <person name="Balestrini R."/>
            <person name="Da Silva C."/>
            <person name="Montanini B."/>
            <person name="Hainaut M."/>
            <person name="Levati E."/>
            <person name="Barry K.W."/>
            <person name="Belfiori B."/>
            <person name="Cichocki N."/>
            <person name="Clum A."/>
            <person name="Dockter R.B."/>
            <person name="Fauchery L."/>
            <person name="Guy J."/>
            <person name="Iotti M."/>
            <person name="Le Tacon F."/>
            <person name="Lindquist E.A."/>
            <person name="Lipzen A."/>
            <person name="Malagnac F."/>
            <person name="Mello A."/>
            <person name="Molinier V."/>
            <person name="Miyauchi S."/>
            <person name="Poulain J."/>
            <person name="Riccioni C."/>
            <person name="Rubini A."/>
            <person name="Sitrit Y."/>
            <person name="Splivallo R."/>
            <person name="Traeger S."/>
            <person name="Wang M."/>
            <person name="Zifcakova L."/>
            <person name="Wipf D."/>
            <person name="Zambonelli A."/>
            <person name="Paolocci F."/>
            <person name="Nowrousian M."/>
            <person name="Ottonello S."/>
            <person name="Baldrian P."/>
            <person name="Spatafora J.W."/>
            <person name="Henrissat B."/>
            <person name="Nagy L.G."/>
            <person name="Aury J.M."/>
            <person name="Wincker P."/>
            <person name="Grigoriev I.V."/>
            <person name="Bonfante P."/>
            <person name="Martin F.M."/>
        </authorList>
    </citation>
    <scope>NUCLEOTIDE SEQUENCE [LARGE SCALE GENOMIC DNA]</scope>
    <source>
        <strain evidence="2 3">ATCC MYA-4762</strain>
    </source>
</reference>
<evidence type="ECO:0000313" key="3">
    <source>
        <dbReference type="Proteomes" id="UP000267821"/>
    </source>
</evidence>
<keyword evidence="3" id="KW-1185">Reference proteome</keyword>
<feature type="compositionally biased region" description="Basic and acidic residues" evidence="1">
    <location>
        <begin position="195"/>
        <end position="210"/>
    </location>
</feature>
<accession>A0A3N4M7A7</accession>